<evidence type="ECO:0000313" key="3">
    <source>
        <dbReference type="Proteomes" id="UP001058974"/>
    </source>
</evidence>
<dbReference type="InterPro" id="IPR055298">
    <property type="entry name" value="AtLOH3-like"/>
</dbReference>
<dbReference type="EMBL" id="JAMSHJ010000001">
    <property type="protein sequence ID" value="KAI5448106.1"/>
    <property type="molecule type" value="Genomic_DNA"/>
</dbReference>
<name>A0A9D5BR56_PEA</name>
<dbReference type="Pfam" id="PF22936">
    <property type="entry name" value="Pol_BBD"/>
    <property type="match status" value="1"/>
</dbReference>
<sequence length="395" mass="44681">MSKDEEMLLMAYIEASEEKGHTVWFLDSGCSNHMSKDLSLFCTMEEGFKREVSLGNHMKMKVVGKGSVRLNLAGVRHVVQEVFYIPELKNNLLSIGQLQEKGLAFLIKNNECKIYHPSKGLILESRMTLNRMFILLSKTSSVANKSSECCFQTDIQEIAHLWHCRDVVFEENKKWDWNTSHSEFRNDQLEWGDMDITIADQESDTVTPQDQSKHEETIEYSGDIGHSADENEEVENAAGIEIATEDENAVATTESSAVEGQRIRRTPRWMDDYVVNSVVANSDVAASFDPQSFDEAVLNNNWKKAMDAEIHYSSIHDFFEYISLIVTITSSSCKRKDALTEAQHQDILNKLDSGEISRGKGLHQSSSLTRPGDTRWGSHHTTLLHLDMVFCGKCA</sequence>
<keyword evidence="3" id="KW-1185">Reference proteome</keyword>
<protein>
    <recommendedName>
        <fullName evidence="1">Retrovirus-related Pol polyprotein from transposon TNT 1-94-like beta-barrel domain-containing protein</fullName>
    </recommendedName>
</protein>
<dbReference type="Proteomes" id="UP001058974">
    <property type="component" value="Chromosome 1"/>
</dbReference>
<proteinExistence type="predicted"/>
<dbReference type="PANTHER" id="PTHR11697:SF230">
    <property type="entry name" value="ZINC FINGER, MYM DOMAIN CONTAINING 1"/>
    <property type="match status" value="1"/>
</dbReference>
<comment type="caution">
    <text evidence="2">The sequence shown here is derived from an EMBL/GenBank/DDBJ whole genome shotgun (WGS) entry which is preliminary data.</text>
</comment>
<evidence type="ECO:0000259" key="1">
    <source>
        <dbReference type="Pfam" id="PF22936"/>
    </source>
</evidence>
<gene>
    <name evidence="2" type="ORF">KIW84_015507</name>
</gene>
<accession>A0A9D5BR56</accession>
<reference evidence="2 3" key="1">
    <citation type="journal article" date="2022" name="Nat. Genet.">
        <title>Improved pea reference genome and pan-genome highlight genomic features and evolutionary characteristics.</title>
        <authorList>
            <person name="Yang T."/>
            <person name="Liu R."/>
            <person name="Luo Y."/>
            <person name="Hu S."/>
            <person name="Wang D."/>
            <person name="Wang C."/>
            <person name="Pandey M.K."/>
            <person name="Ge S."/>
            <person name="Xu Q."/>
            <person name="Li N."/>
            <person name="Li G."/>
            <person name="Huang Y."/>
            <person name="Saxena R.K."/>
            <person name="Ji Y."/>
            <person name="Li M."/>
            <person name="Yan X."/>
            <person name="He Y."/>
            <person name="Liu Y."/>
            <person name="Wang X."/>
            <person name="Xiang C."/>
            <person name="Varshney R.K."/>
            <person name="Ding H."/>
            <person name="Gao S."/>
            <person name="Zong X."/>
        </authorList>
    </citation>
    <scope>NUCLEOTIDE SEQUENCE [LARGE SCALE GENOMIC DNA]</scope>
    <source>
        <strain evidence="2 3">cv. Zhongwan 6</strain>
    </source>
</reference>
<feature type="domain" description="Retrovirus-related Pol polyprotein from transposon TNT 1-94-like beta-barrel" evidence="1">
    <location>
        <begin position="24"/>
        <end position="102"/>
    </location>
</feature>
<dbReference type="InterPro" id="IPR054722">
    <property type="entry name" value="PolX-like_BBD"/>
</dbReference>
<dbReference type="PANTHER" id="PTHR11697">
    <property type="entry name" value="GENERAL TRANSCRIPTION FACTOR 2-RELATED ZINC FINGER PROTEIN"/>
    <property type="match status" value="1"/>
</dbReference>
<dbReference type="AlphaFoldDB" id="A0A9D5BR56"/>
<evidence type="ECO:0000313" key="2">
    <source>
        <dbReference type="EMBL" id="KAI5448106.1"/>
    </source>
</evidence>
<organism evidence="2 3">
    <name type="scientific">Pisum sativum</name>
    <name type="common">Garden pea</name>
    <name type="synonym">Lathyrus oleraceus</name>
    <dbReference type="NCBI Taxonomy" id="3888"/>
    <lineage>
        <taxon>Eukaryota</taxon>
        <taxon>Viridiplantae</taxon>
        <taxon>Streptophyta</taxon>
        <taxon>Embryophyta</taxon>
        <taxon>Tracheophyta</taxon>
        <taxon>Spermatophyta</taxon>
        <taxon>Magnoliopsida</taxon>
        <taxon>eudicotyledons</taxon>
        <taxon>Gunneridae</taxon>
        <taxon>Pentapetalae</taxon>
        <taxon>rosids</taxon>
        <taxon>fabids</taxon>
        <taxon>Fabales</taxon>
        <taxon>Fabaceae</taxon>
        <taxon>Papilionoideae</taxon>
        <taxon>50 kb inversion clade</taxon>
        <taxon>NPAAA clade</taxon>
        <taxon>Hologalegina</taxon>
        <taxon>IRL clade</taxon>
        <taxon>Fabeae</taxon>
        <taxon>Lathyrus</taxon>
    </lineage>
</organism>
<dbReference type="Gramene" id="Psat01G0550700-T1">
    <property type="protein sequence ID" value="KAI5448106.1"/>
    <property type="gene ID" value="KIW84_015507"/>
</dbReference>